<gene>
    <name evidence="4" type="ORF">SAMN05443637_11864</name>
</gene>
<reference evidence="4 5" key="1">
    <citation type="submission" date="2016-11" db="EMBL/GenBank/DDBJ databases">
        <authorList>
            <person name="Jaros S."/>
            <person name="Januszkiewicz K."/>
            <person name="Wedrychowicz H."/>
        </authorList>
    </citation>
    <scope>NUCLEOTIDE SEQUENCE [LARGE SCALE GENOMIC DNA]</scope>
    <source>
        <strain evidence="4 5">DSM 43832</strain>
    </source>
</reference>
<dbReference type="GO" id="GO:0031411">
    <property type="term" value="C:gas vesicle"/>
    <property type="evidence" value="ECO:0007669"/>
    <property type="project" value="UniProtKB-SubCell"/>
</dbReference>
<organism evidence="4 5">
    <name type="scientific">Pseudonocardia thermophila</name>
    <dbReference type="NCBI Taxonomy" id="1848"/>
    <lineage>
        <taxon>Bacteria</taxon>
        <taxon>Bacillati</taxon>
        <taxon>Actinomycetota</taxon>
        <taxon>Actinomycetes</taxon>
        <taxon>Pseudonocardiales</taxon>
        <taxon>Pseudonocardiaceae</taxon>
        <taxon>Pseudonocardia</taxon>
    </lineage>
</organism>
<dbReference type="EMBL" id="FRAP01000018">
    <property type="protein sequence ID" value="SHL10707.1"/>
    <property type="molecule type" value="Genomic_DNA"/>
</dbReference>
<comment type="similarity">
    <text evidence="3">Belongs to the gas vesicle GvpF/GvpL family.</text>
</comment>
<evidence type="ECO:0000313" key="4">
    <source>
        <dbReference type="EMBL" id="SHL10707.1"/>
    </source>
</evidence>
<name>A0A1M6XXJ6_PSETH</name>
<dbReference type="GO" id="GO:0031412">
    <property type="term" value="P:gas vesicle organization"/>
    <property type="evidence" value="ECO:0007669"/>
    <property type="project" value="InterPro"/>
</dbReference>
<evidence type="ECO:0000256" key="1">
    <source>
        <dbReference type="ARBA" id="ARBA00022987"/>
    </source>
</evidence>
<dbReference type="Pfam" id="PF06386">
    <property type="entry name" value="GvpL_GvpF"/>
    <property type="match status" value="1"/>
</dbReference>
<keyword evidence="1" id="KW-0304">Gas vesicle</keyword>
<dbReference type="PANTHER" id="PTHR36852:SF1">
    <property type="entry name" value="PROTEIN GVPL 2"/>
    <property type="match status" value="1"/>
</dbReference>
<dbReference type="PANTHER" id="PTHR36852">
    <property type="entry name" value="PROTEIN GVPL 2"/>
    <property type="match status" value="1"/>
</dbReference>
<dbReference type="InterPro" id="IPR009430">
    <property type="entry name" value="GvpL/GvpF"/>
</dbReference>
<dbReference type="OrthoDB" id="3867411at2"/>
<dbReference type="AlphaFoldDB" id="A0A1M6XXJ6"/>
<accession>A0A1M6XXJ6</accession>
<sequence>MTATYVYGLVAAGTRLPDGLTGLGPTGEVRTVEHDRLAAIVGDVPEDRPLGTRADLLAHEAVVDTVARETTVLPMRFPAVIDDTGLVDELMAPHQDQFLAVLAELEGAVQYTLRARYEQEVLLREVLEDDEEIRELDAQLRELPQDAGYNERIRLGELIVAALDERSAVDADDIEARLQPYAQRVSRSPAPQPDEVITAAFLVPRDQTAAFEEAVEKLGADTRDWLRLRLLGPLAPYDFVAGS</sequence>
<proteinExistence type="inferred from homology"/>
<dbReference type="Proteomes" id="UP000184363">
    <property type="component" value="Unassembled WGS sequence"/>
</dbReference>
<dbReference type="RefSeq" id="WP_073459027.1">
    <property type="nucleotide sequence ID" value="NZ_CALGVN010000037.1"/>
</dbReference>
<keyword evidence="5" id="KW-1185">Reference proteome</keyword>
<evidence type="ECO:0000256" key="2">
    <source>
        <dbReference type="ARBA" id="ARBA00035108"/>
    </source>
</evidence>
<evidence type="ECO:0000313" key="5">
    <source>
        <dbReference type="Proteomes" id="UP000184363"/>
    </source>
</evidence>
<evidence type="ECO:0000256" key="3">
    <source>
        <dbReference type="ARBA" id="ARBA00035643"/>
    </source>
</evidence>
<dbReference type="STRING" id="1848.SAMN05443637_11864"/>
<protein>
    <submittedName>
        <fullName evidence="4">Gas vesicle synthesis protein GvpL/GvpF</fullName>
    </submittedName>
</protein>
<comment type="subcellular location">
    <subcellularLocation>
        <location evidence="2">Gas vesicle</location>
    </subcellularLocation>
</comment>